<dbReference type="AlphaFoldDB" id="A0A182FF07"/>
<dbReference type="VEuPathDB" id="VectorBase:AALB005097"/>
<organism evidence="1 2">
    <name type="scientific">Anopheles albimanus</name>
    <name type="common">New world malaria mosquito</name>
    <dbReference type="NCBI Taxonomy" id="7167"/>
    <lineage>
        <taxon>Eukaryota</taxon>
        <taxon>Metazoa</taxon>
        <taxon>Ecdysozoa</taxon>
        <taxon>Arthropoda</taxon>
        <taxon>Hexapoda</taxon>
        <taxon>Insecta</taxon>
        <taxon>Pterygota</taxon>
        <taxon>Neoptera</taxon>
        <taxon>Endopterygota</taxon>
        <taxon>Diptera</taxon>
        <taxon>Nematocera</taxon>
        <taxon>Culicoidea</taxon>
        <taxon>Culicidae</taxon>
        <taxon>Anophelinae</taxon>
        <taxon>Anopheles</taxon>
    </lineage>
</organism>
<protein>
    <submittedName>
        <fullName evidence="1">Uncharacterized protein</fullName>
    </submittedName>
</protein>
<accession>A0A182FF07</accession>
<reference evidence="1 2" key="1">
    <citation type="journal article" date="2017" name="G3 (Bethesda)">
        <title>The Physical Genome Mapping of Anopheles albimanus Corrected Scaffold Misassemblies and Identified Interarm Rearrangements in Genus Anopheles.</title>
        <authorList>
            <person name="Artemov G.N."/>
            <person name="Peery A.N."/>
            <person name="Jiang X."/>
            <person name="Tu Z."/>
            <person name="Stegniy V.N."/>
            <person name="Sharakhova M.V."/>
            <person name="Sharakhov I.V."/>
        </authorList>
    </citation>
    <scope>NUCLEOTIDE SEQUENCE [LARGE SCALE GENOMIC DNA]</scope>
    <source>
        <strain evidence="1 2">ALBI9_A</strain>
    </source>
</reference>
<evidence type="ECO:0000313" key="2">
    <source>
        <dbReference type="Proteomes" id="UP000069272"/>
    </source>
</evidence>
<keyword evidence="2" id="KW-1185">Reference proteome</keyword>
<name>A0A182FF07_ANOAL</name>
<evidence type="ECO:0000313" key="1">
    <source>
        <dbReference type="EnsemblMetazoa" id="AALB005097-PA"/>
    </source>
</evidence>
<proteinExistence type="predicted"/>
<dbReference type="EnsemblMetazoa" id="AALB005097-RA">
    <property type="protein sequence ID" value="AALB005097-PA"/>
    <property type="gene ID" value="AALB005097"/>
</dbReference>
<reference evidence="1" key="2">
    <citation type="submission" date="2022-08" db="UniProtKB">
        <authorList>
            <consortium name="EnsemblMetazoa"/>
        </authorList>
    </citation>
    <scope>IDENTIFICATION</scope>
    <source>
        <strain evidence="1">STECLA/ALBI9_A</strain>
    </source>
</reference>
<dbReference type="VEuPathDB" id="VectorBase:AALB20_031056"/>
<sequence>MLNESGPLLLAVLVVIAWLTHMSEQYFFNGIKSGLDADLKHSLFLHRVGQCEDQRHLALYLADALIAQQNNTHYIVSAVLTVRRNITDGPLEGTVAIAICLNETQCRPFIEPPVTIGDVCELFSNGSLSHSIFGQILGHSTPELRCPLSEGIYRLVDIPLDYKPFR</sequence>
<dbReference type="Proteomes" id="UP000069272">
    <property type="component" value="Chromosome 3L"/>
</dbReference>